<feature type="non-terminal residue" evidence="1">
    <location>
        <position position="1"/>
    </location>
</feature>
<dbReference type="EMBL" id="LAZR01030096">
    <property type="protein sequence ID" value="KKL57637.1"/>
    <property type="molecule type" value="Genomic_DNA"/>
</dbReference>
<dbReference type="InterPro" id="IPR025127">
    <property type="entry name" value="DUF4054"/>
</dbReference>
<evidence type="ECO:0000313" key="1">
    <source>
        <dbReference type="EMBL" id="KKL57637.1"/>
    </source>
</evidence>
<sequence length="106" mass="11405">ALLDAAIDAYIAVANPMVTNTVTCGLSASVLKEIERWLTAHLISITKDRMTTEEKLGEATVKYSGRFGEGLKSTSYGQTVLMLDTCGSFAKLGKKDVKIIAVTSFE</sequence>
<reference evidence="1" key="1">
    <citation type="journal article" date="2015" name="Nature">
        <title>Complex archaea that bridge the gap between prokaryotes and eukaryotes.</title>
        <authorList>
            <person name="Spang A."/>
            <person name="Saw J.H."/>
            <person name="Jorgensen S.L."/>
            <person name="Zaremba-Niedzwiedzka K."/>
            <person name="Martijn J."/>
            <person name="Lind A.E."/>
            <person name="van Eijk R."/>
            <person name="Schleper C."/>
            <person name="Guy L."/>
            <person name="Ettema T.J."/>
        </authorList>
    </citation>
    <scope>NUCLEOTIDE SEQUENCE</scope>
</reference>
<proteinExistence type="predicted"/>
<comment type="caution">
    <text evidence="1">The sequence shown here is derived from an EMBL/GenBank/DDBJ whole genome shotgun (WGS) entry which is preliminary data.</text>
</comment>
<dbReference type="Pfam" id="PF13262">
    <property type="entry name" value="DUF4054"/>
    <property type="match status" value="1"/>
</dbReference>
<gene>
    <name evidence="1" type="ORF">LCGC14_2233380</name>
</gene>
<organism evidence="1">
    <name type="scientific">marine sediment metagenome</name>
    <dbReference type="NCBI Taxonomy" id="412755"/>
    <lineage>
        <taxon>unclassified sequences</taxon>
        <taxon>metagenomes</taxon>
        <taxon>ecological metagenomes</taxon>
    </lineage>
</organism>
<name>A0A0F9G2N0_9ZZZZ</name>
<accession>A0A0F9G2N0</accession>
<protein>
    <submittedName>
        <fullName evidence="1">Uncharacterized protein</fullName>
    </submittedName>
</protein>
<dbReference type="AlphaFoldDB" id="A0A0F9G2N0"/>